<evidence type="ECO:0000313" key="2">
    <source>
        <dbReference type="EMBL" id="OBZ76423.1"/>
    </source>
</evidence>
<gene>
    <name evidence="2" type="ORF">A0H81_03125</name>
</gene>
<reference evidence="2 3" key="1">
    <citation type="submission" date="2016-03" db="EMBL/GenBank/DDBJ databases">
        <title>Whole genome sequencing of Grifola frondosa 9006-11.</title>
        <authorList>
            <person name="Min B."/>
            <person name="Park H."/>
            <person name="Kim J.-G."/>
            <person name="Cho H."/>
            <person name="Oh Y.-L."/>
            <person name="Kong W.-S."/>
            <person name="Choi I.-G."/>
        </authorList>
    </citation>
    <scope>NUCLEOTIDE SEQUENCE [LARGE SCALE GENOMIC DNA]</scope>
    <source>
        <strain evidence="2 3">9006-11</strain>
    </source>
</reference>
<sequence length="958" mass="108500">MPEGAPILKEKGNVLFKAGKMADAAQLYAKAEKADQNDPVYPSNLSAALFEVGDYAGCVNAVLRSWKLLRSRLDKKPDLILRLSIRLAKALCHGFRSGAISADAVHANPSTSSNVASTEELAHVWQEWKQMRPELADREAKARASLANFSRLPILIKNLDPTREYYSIGQDEFINILEGWGPSEPFPMKLDALPVSRLSSLAFFYGGVGDARHTYATVVGLHRAFRALSKPKQTRFRAHITLNDVHPAVLARDLCILMLLNELIESKNSTEAQIEIKAALMYTFAGVVMPSYCYDRLHRVIRDLHARLSETPVRLPAWLHVVSDSIPVLLETIDYWALRINKPTWRTLQEHSNMSHREQRRSSEASVLPGMAPGFANMIAGREDAQRASISKTLTSLSDSQLREMQFVPPGTSMKDAREFIKDNHDMLVDFMLERMRDGDNASLEEEWYDEIKVFLPPPELRKRHPGFEDAFKRMKKGDELSDATRNKLDDHIEKEWKTNVTLFDLKNCDPRWGWGNDNGYPLLRLDVFAPIGMVEQFNNHLHLGGKAPKEAEDRAFRSCAVFFDAVADAIKGLSGRLTLEILVGGLSEELAKMKFGADQARPSEFPREFTRMWLSNVPDYVHGPMNMALYVVPSLQNEPEAAAACNCLLNTGAWNNDDEFTHNYTLLHPDDISRYLGCRIVRKEAIMDIFSLAPLSLPRPLAGLASREELVAWLTRILLNTLVPGRGKPRPHNVRMPHSVSTLFRLLIHLHRVGFPGHWLSEFVGRVLSGSLVTDIAPYRALYPIPLSDFTRRVPRRRVRLDPWQAEFENIVAVGYYGFPFPVSLPPDFAREASDIGVYEAVVHETRIFKNASMFDDSPFEPISNLLFYRANPSNIIQSIPSVLEGRATPAPGTFFILTTQEFMDYRTRIRWRMSKRRVEKMKEEKWSMVAFRTDTNDQATIPVPVSKWVYMGSGDA</sequence>
<feature type="domain" description="DUF4470" evidence="1">
    <location>
        <begin position="198"/>
        <end position="275"/>
    </location>
</feature>
<dbReference type="OrthoDB" id="2423701at2759"/>
<dbReference type="SUPFAM" id="SSF48452">
    <property type="entry name" value="TPR-like"/>
    <property type="match status" value="1"/>
</dbReference>
<dbReference type="Proteomes" id="UP000092993">
    <property type="component" value="Unassembled WGS sequence"/>
</dbReference>
<dbReference type="InterPro" id="IPR011990">
    <property type="entry name" value="TPR-like_helical_dom_sf"/>
</dbReference>
<evidence type="ECO:0000313" key="3">
    <source>
        <dbReference type="Proteomes" id="UP000092993"/>
    </source>
</evidence>
<dbReference type="AlphaFoldDB" id="A0A1C7MHR2"/>
<dbReference type="Pfam" id="PF14737">
    <property type="entry name" value="DUF4470"/>
    <property type="match status" value="1"/>
</dbReference>
<evidence type="ECO:0000259" key="1">
    <source>
        <dbReference type="Pfam" id="PF14737"/>
    </source>
</evidence>
<dbReference type="InterPro" id="IPR027974">
    <property type="entry name" value="DUF4470"/>
</dbReference>
<organism evidence="2 3">
    <name type="scientific">Grifola frondosa</name>
    <name type="common">Maitake</name>
    <name type="synonym">Polyporus frondosus</name>
    <dbReference type="NCBI Taxonomy" id="5627"/>
    <lineage>
        <taxon>Eukaryota</taxon>
        <taxon>Fungi</taxon>
        <taxon>Dikarya</taxon>
        <taxon>Basidiomycota</taxon>
        <taxon>Agaricomycotina</taxon>
        <taxon>Agaricomycetes</taxon>
        <taxon>Polyporales</taxon>
        <taxon>Grifolaceae</taxon>
        <taxon>Grifola</taxon>
    </lineage>
</organism>
<dbReference type="EMBL" id="LUGG01000003">
    <property type="protein sequence ID" value="OBZ76423.1"/>
    <property type="molecule type" value="Genomic_DNA"/>
</dbReference>
<protein>
    <recommendedName>
        <fullName evidence="1">DUF4470 domain-containing protein</fullName>
    </recommendedName>
</protein>
<name>A0A1C7MHR2_GRIFR</name>
<comment type="caution">
    <text evidence="2">The sequence shown here is derived from an EMBL/GenBank/DDBJ whole genome shotgun (WGS) entry which is preliminary data.</text>
</comment>
<keyword evidence="3" id="KW-1185">Reference proteome</keyword>
<accession>A0A1C7MHR2</accession>
<proteinExistence type="predicted"/>
<dbReference type="OMA" id="TRTATCW"/>
<dbReference type="STRING" id="5627.A0A1C7MHR2"/>
<dbReference type="Gene3D" id="1.25.40.10">
    <property type="entry name" value="Tetratricopeptide repeat domain"/>
    <property type="match status" value="1"/>
</dbReference>